<dbReference type="Proteomes" id="UP000297598">
    <property type="component" value="Unassembled WGS sequence"/>
</dbReference>
<dbReference type="PANTHER" id="PTHR34796">
    <property type="entry name" value="EXPRESSED PROTEIN"/>
    <property type="match status" value="1"/>
</dbReference>
<gene>
    <name evidence="2" type="ORF">BJR09_00350</name>
    <name evidence="1" type="ORF">NCTC13830_01576</name>
</gene>
<keyword evidence="4" id="KW-1185">Reference proteome</keyword>
<dbReference type="EMBL" id="UHDO01000001">
    <property type="protein sequence ID" value="SUM44180.1"/>
    <property type="molecule type" value="Genomic_DNA"/>
</dbReference>
<protein>
    <submittedName>
        <fullName evidence="1">Cytosolic protein</fullName>
    </submittedName>
    <submittedName>
        <fullName evidence="2">DUF309 domain-containing protein</fullName>
    </submittedName>
</protein>
<dbReference type="AlphaFoldDB" id="A0A380G1D5"/>
<dbReference type="PANTHER" id="PTHR34796:SF1">
    <property type="entry name" value="EXPRESSED PROTEIN"/>
    <property type="match status" value="1"/>
</dbReference>
<dbReference type="OrthoDB" id="165483at2"/>
<dbReference type="Gene3D" id="1.10.3450.10">
    <property type="entry name" value="TTHA0068-like"/>
    <property type="match status" value="1"/>
</dbReference>
<dbReference type="Pfam" id="PF03745">
    <property type="entry name" value="DUF309"/>
    <property type="match status" value="1"/>
</dbReference>
<dbReference type="EMBL" id="SRLS01000001">
    <property type="protein sequence ID" value="TGE19443.1"/>
    <property type="molecule type" value="Genomic_DNA"/>
</dbReference>
<sequence length="195" mass="23380">MEHALIDFYYQFHKHQHYFLCHDILEDAWKANPYFSKNDAIVSLILFATAMYHYRRENYIGALKSCKKALITFQNAKDKSSVGLVKDSYEELLNTQIEKITQHEQFTPVKLPINKQFENKIYTEMPDYEFNEFVVKDDYIVHHHLRRDRSEVIAARQQAILNKKIKKYKIHYTSLLLTIIMLLDETDYTFDVFEI</sequence>
<evidence type="ECO:0000313" key="1">
    <source>
        <dbReference type="EMBL" id="SUM44180.1"/>
    </source>
</evidence>
<dbReference type="RefSeq" id="WP_103297785.1">
    <property type="nucleotide sequence ID" value="NZ_PPQT01000032.1"/>
</dbReference>
<evidence type="ECO:0000313" key="4">
    <source>
        <dbReference type="Proteomes" id="UP000297598"/>
    </source>
</evidence>
<dbReference type="Proteomes" id="UP000254047">
    <property type="component" value="Unassembled WGS sequence"/>
</dbReference>
<reference evidence="1 3" key="1">
    <citation type="submission" date="2018-06" db="EMBL/GenBank/DDBJ databases">
        <authorList>
            <consortium name="Pathogen Informatics"/>
            <person name="Doyle S."/>
        </authorList>
    </citation>
    <scope>NUCLEOTIDE SEQUENCE [LARGE SCALE GENOMIC DNA]</scope>
    <source>
        <strain evidence="1 3">NCTC13830</strain>
    </source>
</reference>
<evidence type="ECO:0000313" key="2">
    <source>
        <dbReference type="EMBL" id="TGE19443.1"/>
    </source>
</evidence>
<evidence type="ECO:0000313" key="3">
    <source>
        <dbReference type="Proteomes" id="UP000254047"/>
    </source>
</evidence>
<dbReference type="InterPro" id="IPR023203">
    <property type="entry name" value="TTHA0068_sf"/>
</dbReference>
<accession>A0A380G1D5</accession>
<dbReference type="InterPro" id="IPR005500">
    <property type="entry name" value="DUF309"/>
</dbReference>
<organism evidence="1 3">
    <name type="scientific">Staphylococcus petrasii</name>
    <dbReference type="NCBI Taxonomy" id="1276936"/>
    <lineage>
        <taxon>Bacteria</taxon>
        <taxon>Bacillati</taxon>
        <taxon>Bacillota</taxon>
        <taxon>Bacilli</taxon>
        <taxon>Bacillales</taxon>
        <taxon>Staphylococcaceae</taxon>
        <taxon>Staphylococcus</taxon>
    </lineage>
</organism>
<proteinExistence type="predicted"/>
<name>A0A380G1D5_9STAP</name>
<reference evidence="2 4" key="2">
    <citation type="submission" date="2019-04" db="EMBL/GenBank/DDBJ databases">
        <title>Genomic characterization of Staphylococcus petrasii strains.</title>
        <authorList>
            <person name="Vrbovska V."/>
            <person name="Kovarovic V."/>
            <person name="Maslanova I."/>
            <person name="Indrakova A."/>
            <person name="Petras P."/>
            <person name="Sedo O."/>
            <person name="Svec P."/>
            <person name="Fisarova L."/>
            <person name="Sedlacek I."/>
            <person name="Doskar J."/>
            <person name="Pantucek R."/>
        </authorList>
    </citation>
    <scope>NUCLEOTIDE SEQUENCE [LARGE SCALE GENOMIC DNA]</scope>
    <source>
        <strain evidence="2 4">P5404</strain>
    </source>
</reference>
<dbReference type="SUPFAM" id="SSF140663">
    <property type="entry name" value="TTHA0068-like"/>
    <property type="match status" value="1"/>
</dbReference>